<dbReference type="STRING" id="1121322.SAMN02745136_02716"/>
<protein>
    <submittedName>
        <fullName evidence="7">Urea transport system ATP-binding protein</fullName>
    </submittedName>
</protein>
<comment type="similarity">
    <text evidence="1">Belongs to the ABC transporter superfamily.</text>
</comment>
<evidence type="ECO:0000256" key="4">
    <source>
        <dbReference type="ARBA" id="ARBA00022840"/>
    </source>
</evidence>
<dbReference type="GO" id="GO:0015807">
    <property type="term" value="P:L-amino acid transport"/>
    <property type="evidence" value="ECO:0007669"/>
    <property type="project" value="TreeGrafter"/>
</dbReference>
<evidence type="ECO:0000313" key="7">
    <source>
        <dbReference type="EMBL" id="SHK53927.1"/>
    </source>
</evidence>
<dbReference type="InterPro" id="IPR027417">
    <property type="entry name" value="P-loop_NTPase"/>
</dbReference>
<dbReference type="GO" id="GO:0016887">
    <property type="term" value="F:ATP hydrolysis activity"/>
    <property type="evidence" value="ECO:0007669"/>
    <property type="project" value="InterPro"/>
</dbReference>
<evidence type="ECO:0000256" key="3">
    <source>
        <dbReference type="ARBA" id="ARBA00022741"/>
    </source>
</evidence>
<evidence type="ECO:0000256" key="1">
    <source>
        <dbReference type="ARBA" id="ARBA00005417"/>
    </source>
</evidence>
<dbReference type="EMBL" id="FRAC01000013">
    <property type="protein sequence ID" value="SHK53927.1"/>
    <property type="molecule type" value="Genomic_DNA"/>
</dbReference>
<organism evidence="7 8">
    <name type="scientific">Anaerocolumna jejuensis DSM 15929</name>
    <dbReference type="NCBI Taxonomy" id="1121322"/>
    <lineage>
        <taxon>Bacteria</taxon>
        <taxon>Bacillati</taxon>
        <taxon>Bacillota</taxon>
        <taxon>Clostridia</taxon>
        <taxon>Lachnospirales</taxon>
        <taxon>Lachnospiraceae</taxon>
        <taxon>Anaerocolumna</taxon>
    </lineage>
</organism>
<sequence length="232" mass="25517">MFIAENVQVSYGKSRVINGLSLHVKEGSRTAILGRNGVGKTTFLKSAIGILPISSGSLRFNGEDITKRKTFKRSEAGLGYVPQGREIIPMLTVKENLELGALGHKGIHIDSRMEWVLEYFPALKVHMSRNGGVLSGGLQQQLALARCLMGKPRMMLLDEPTEGIQPNVVIEIADTLKKIAVETGITIAVVEQNLKFARRLADNYVIMQKGIIVSEGRMIDLSEDVIKQYLSV</sequence>
<proteinExistence type="inferred from homology"/>
<name>A0A1M6TAD5_9FIRM</name>
<keyword evidence="8" id="KW-1185">Reference proteome</keyword>
<keyword evidence="5" id="KW-0029">Amino-acid transport</keyword>
<feature type="domain" description="ABC transporter" evidence="6">
    <location>
        <begin position="2"/>
        <end position="232"/>
    </location>
</feature>
<dbReference type="GO" id="GO:0005524">
    <property type="term" value="F:ATP binding"/>
    <property type="evidence" value="ECO:0007669"/>
    <property type="project" value="UniProtKB-KW"/>
</dbReference>
<dbReference type="SUPFAM" id="SSF52540">
    <property type="entry name" value="P-loop containing nucleoside triphosphate hydrolases"/>
    <property type="match status" value="1"/>
</dbReference>
<keyword evidence="2" id="KW-0813">Transport</keyword>
<keyword evidence="3" id="KW-0547">Nucleotide-binding</keyword>
<dbReference type="Gene3D" id="3.40.50.300">
    <property type="entry name" value="P-loop containing nucleotide triphosphate hydrolases"/>
    <property type="match status" value="1"/>
</dbReference>
<dbReference type="AlphaFoldDB" id="A0A1M6TAD5"/>
<dbReference type="CDD" id="cd03224">
    <property type="entry name" value="ABC_TM1139_LivF_branched"/>
    <property type="match status" value="1"/>
</dbReference>
<dbReference type="InterPro" id="IPR003593">
    <property type="entry name" value="AAA+_ATPase"/>
</dbReference>
<evidence type="ECO:0000313" key="8">
    <source>
        <dbReference type="Proteomes" id="UP000184386"/>
    </source>
</evidence>
<evidence type="ECO:0000256" key="2">
    <source>
        <dbReference type="ARBA" id="ARBA00022448"/>
    </source>
</evidence>
<dbReference type="GO" id="GO:0015658">
    <property type="term" value="F:branched-chain amino acid transmembrane transporter activity"/>
    <property type="evidence" value="ECO:0007669"/>
    <property type="project" value="TreeGrafter"/>
</dbReference>
<reference evidence="7 8" key="1">
    <citation type="submission" date="2016-11" db="EMBL/GenBank/DDBJ databases">
        <authorList>
            <person name="Jaros S."/>
            <person name="Januszkiewicz K."/>
            <person name="Wedrychowicz H."/>
        </authorList>
    </citation>
    <scope>NUCLEOTIDE SEQUENCE [LARGE SCALE GENOMIC DNA]</scope>
    <source>
        <strain evidence="7 8">DSM 15929</strain>
    </source>
</reference>
<dbReference type="InterPro" id="IPR003439">
    <property type="entry name" value="ABC_transporter-like_ATP-bd"/>
</dbReference>
<dbReference type="OrthoDB" id="9805514at2"/>
<evidence type="ECO:0000256" key="5">
    <source>
        <dbReference type="ARBA" id="ARBA00022970"/>
    </source>
</evidence>
<dbReference type="RefSeq" id="WP_073276789.1">
    <property type="nucleotide sequence ID" value="NZ_FRAC01000013.1"/>
</dbReference>
<keyword evidence="4 7" id="KW-0067">ATP-binding</keyword>
<dbReference type="Proteomes" id="UP000184386">
    <property type="component" value="Unassembled WGS sequence"/>
</dbReference>
<evidence type="ECO:0000259" key="6">
    <source>
        <dbReference type="PROSITE" id="PS50893"/>
    </source>
</evidence>
<dbReference type="PROSITE" id="PS50893">
    <property type="entry name" value="ABC_TRANSPORTER_2"/>
    <property type="match status" value="1"/>
</dbReference>
<dbReference type="SMART" id="SM00382">
    <property type="entry name" value="AAA"/>
    <property type="match status" value="1"/>
</dbReference>
<dbReference type="PANTHER" id="PTHR43820">
    <property type="entry name" value="HIGH-AFFINITY BRANCHED-CHAIN AMINO ACID TRANSPORT ATP-BINDING PROTEIN LIVF"/>
    <property type="match status" value="1"/>
</dbReference>
<dbReference type="Pfam" id="PF00005">
    <property type="entry name" value="ABC_tran"/>
    <property type="match status" value="1"/>
</dbReference>
<dbReference type="InterPro" id="IPR052156">
    <property type="entry name" value="BCAA_Transport_ATP-bd_LivF"/>
</dbReference>
<gene>
    <name evidence="7" type="ORF">SAMN02745136_02716</name>
</gene>
<accession>A0A1M6TAD5</accession>
<dbReference type="PANTHER" id="PTHR43820:SF5">
    <property type="entry name" value="HIGH-AFFINITY BRANCHED-CHAIN AMINO ACID TRANSPORT ATP-BINDING PROTEIN"/>
    <property type="match status" value="1"/>
</dbReference>